<accession>A0A0G4H6D2</accession>
<reference evidence="3 4" key="1">
    <citation type="submission" date="2014-11" db="EMBL/GenBank/DDBJ databases">
        <authorList>
            <person name="Zhu J."/>
            <person name="Qi W."/>
            <person name="Song R."/>
        </authorList>
    </citation>
    <scope>NUCLEOTIDE SEQUENCE [LARGE SCALE GENOMIC DNA]</scope>
</reference>
<dbReference type="InParanoid" id="A0A0G4H6D2"/>
<evidence type="ECO:0000313" key="3">
    <source>
        <dbReference type="EMBL" id="CEM39393.1"/>
    </source>
</evidence>
<feature type="region of interest" description="Disordered" evidence="1">
    <location>
        <begin position="46"/>
        <end position="88"/>
    </location>
</feature>
<feature type="region of interest" description="Disordered" evidence="1">
    <location>
        <begin position="250"/>
        <end position="308"/>
    </location>
</feature>
<feature type="compositionally biased region" description="Polar residues" evidence="1">
    <location>
        <begin position="267"/>
        <end position="287"/>
    </location>
</feature>
<feature type="region of interest" description="Disordered" evidence="1">
    <location>
        <begin position="112"/>
        <end position="160"/>
    </location>
</feature>
<dbReference type="AlphaFoldDB" id="A0A0G4H6D2"/>
<keyword evidence="2" id="KW-0812">Transmembrane</keyword>
<dbReference type="VEuPathDB" id="CryptoDB:Vbra_19656"/>
<evidence type="ECO:0000313" key="4">
    <source>
        <dbReference type="Proteomes" id="UP000041254"/>
    </source>
</evidence>
<evidence type="ECO:0000256" key="1">
    <source>
        <dbReference type="SAM" id="MobiDB-lite"/>
    </source>
</evidence>
<proteinExistence type="predicted"/>
<organism evidence="3 4">
    <name type="scientific">Vitrella brassicaformis (strain CCMP3155)</name>
    <dbReference type="NCBI Taxonomy" id="1169540"/>
    <lineage>
        <taxon>Eukaryota</taxon>
        <taxon>Sar</taxon>
        <taxon>Alveolata</taxon>
        <taxon>Colpodellida</taxon>
        <taxon>Vitrellaceae</taxon>
        <taxon>Vitrella</taxon>
    </lineage>
</organism>
<dbReference type="EMBL" id="CDMY01001036">
    <property type="protein sequence ID" value="CEM39393.1"/>
    <property type="molecule type" value="Genomic_DNA"/>
</dbReference>
<feature type="compositionally biased region" description="Low complexity" evidence="1">
    <location>
        <begin position="61"/>
        <end position="72"/>
    </location>
</feature>
<sequence length="308" mass="32370">MPKILSDGPNTYPKTMTVVVGLSCACFAIVALLALLRRLCKTSQQLADNKDTRQPVERTETNNTTSNNNSSSGKKKKGRKMKKQPDTATQAIINQTGAEIEDDPGEWTVVSRGRHKKTHHGGDGKSPTAASSSTDGAAASACQQQEGTTKAGGAGPSALVQPIGQPAAVAAARRRKQPKGDNISRAAVVAAAPVVAAADPSLCPPPFPPPSFPPPSFPPASVPPPPAFPPPPVGESFSELEEVWNMFQKPETTPEMPNEGWEHESSAMKQNQYQSPFELATSMSEWPSLSPAADTSPISTTASVSITP</sequence>
<feature type="compositionally biased region" description="Polar residues" evidence="1">
    <location>
        <begin position="296"/>
        <end position="308"/>
    </location>
</feature>
<feature type="transmembrane region" description="Helical" evidence="2">
    <location>
        <begin position="15"/>
        <end position="36"/>
    </location>
</feature>
<protein>
    <submittedName>
        <fullName evidence="3">Uncharacterized protein</fullName>
    </submittedName>
</protein>
<feature type="compositionally biased region" description="Low complexity" evidence="1">
    <location>
        <begin position="126"/>
        <end position="141"/>
    </location>
</feature>
<dbReference type="Proteomes" id="UP000041254">
    <property type="component" value="Unassembled WGS sequence"/>
</dbReference>
<feature type="compositionally biased region" description="Basic residues" evidence="1">
    <location>
        <begin position="73"/>
        <end position="82"/>
    </location>
</feature>
<keyword evidence="4" id="KW-1185">Reference proteome</keyword>
<feature type="compositionally biased region" description="Basic and acidic residues" evidence="1">
    <location>
        <begin position="48"/>
        <end position="60"/>
    </location>
</feature>
<dbReference type="PROSITE" id="PS51257">
    <property type="entry name" value="PROKAR_LIPOPROTEIN"/>
    <property type="match status" value="1"/>
</dbReference>
<gene>
    <name evidence="3" type="ORF">Vbra_19656</name>
</gene>
<keyword evidence="2" id="KW-1133">Transmembrane helix</keyword>
<feature type="region of interest" description="Disordered" evidence="1">
    <location>
        <begin position="198"/>
        <end position="236"/>
    </location>
</feature>
<keyword evidence="2" id="KW-0472">Membrane</keyword>
<name>A0A0G4H6D2_VITBC</name>
<evidence type="ECO:0000256" key="2">
    <source>
        <dbReference type="SAM" id="Phobius"/>
    </source>
</evidence>
<feature type="compositionally biased region" description="Pro residues" evidence="1">
    <location>
        <begin position="202"/>
        <end position="233"/>
    </location>
</feature>